<reference evidence="2 3" key="1">
    <citation type="submission" date="2018-03" db="EMBL/GenBank/DDBJ databases">
        <title>Genomic Encyclopedia of Type Strains, Phase III (KMG-III): the genomes of soil and plant-associated and newly described type strains.</title>
        <authorList>
            <person name="Whitman W."/>
        </authorList>
    </citation>
    <scope>NUCLEOTIDE SEQUENCE [LARGE SCALE GENOMIC DNA]</scope>
    <source>
        <strain evidence="2 3">VKM Ac-1602</strain>
    </source>
</reference>
<proteinExistence type="predicted"/>
<sequence>MEAVVVGWAGAVGFRYTWSEDVTGREPSPGCRDAALIAVYGRGWRRLGGQGSQSRLRGRRVTPAPGMGAFVTLESAGLPNWITSAKQLRADKVYVGQATDRKWGDSLPGDEASWMGREFSPWHSVNPADPAFGAHVFGVETGGDAGLPVTKHDAVAGEATDDRGYLDPRTESVLNVSRALGGLDDDLTPPSHPAELTAPQSVPPPRREVPPRD</sequence>
<evidence type="ECO:0000313" key="2">
    <source>
        <dbReference type="EMBL" id="PWJ64699.1"/>
    </source>
</evidence>
<name>A0ABX5LEP4_9MICO</name>
<dbReference type="EMBL" id="QGDV01000004">
    <property type="protein sequence ID" value="PWJ64699.1"/>
    <property type="molecule type" value="Genomic_DNA"/>
</dbReference>
<gene>
    <name evidence="2" type="ORF">B0H03_10465</name>
</gene>
<accession>A0ABX5LEP4</accession>
<feature type="region of interest" description="Disordered" evidence="1">
    <location>
        <begin position="179"/>
        <end position="213"/>
    </location>
</feature>
<evidence type="ECO:0000313" key="3">
    <source>
        <dbReference type="Proteomes" id="UP000245674"/>
    </source>
</evidence>
<evidence type="ECO:0000256" key="1">
    <source>
        <dbReference type="SAM" id="MobiDB-lite"/>
    </source>
</evidence>
<comment type="caution">
    <text evidence="2">The sequence shown here is derived from an EMBL/GenBank/DDBJ whole genome shotgun (WGS) entry which is preliminary data.</text>
</comment>
<protein>
    <submittedName>
        <fullName evidence="2">Uncharacterized protein</fullName>
    </submittedName>
</protein>
<keyword evidence="3" id="KW-1185">Reference proteome</keyword>
<dbReference type="RefSeq" id="WP_127843949.1">
    <property type="nucleotide sequence ID" value="NZ_QGDV01000004.1"/>
</dbReference>
<dbReference type="Proteomes" id="UP000245674">
    <property type="component" value="Unassembled WGS sequence"/>
</dbReference>
<organism evidence="2 3">
    <name type="scientific">Rathayibacter iranicus NCPPB 2253 = VKM Ac-1602</name>
    <dbReference type="NCBI Taxonomy" id="1328868"/>
    <lineage>
        <taxon>Bacteria</taxon>
        <taxon>Bacillati</taxon>
        <taxon>Actinomycetota</taxon>
        <taxon>Actinomycetes</taxon>
        <taxon>Micrococcales</taxon>
        <taxon>Microbacteriaceae</taxon>
        <taxon>Rathayibacter</taxon>
    </lineage>
</organism>